<feature type="domain" description="FAD-binding PCMH-type" evidence="6">
    <location>
        <begin position="68"/>
        <end position="239"/>
    </location>
</feature>
<evidence type="ECO:0000313" key="8">
    <source>
        <dbReference type="Proteomes" id="UP000308652"/>
    </source>
</evidence>
<keyword evidence="3" id="KW-0274">FAD</keyword>
<dbReference type="Pfam" id="PF01565">
    <property type="entry name" value="FAD_binding_4"/>
    <property type="match status" value="1"/>
</dbReference>
<organism evidence="7 8">
    <name type="scientific">Crucibulum laeve</name>
    <dbReference type="NCBI Taxonomy" id="68775"/>
    <lineage>
        <taxon>Eukaryota</taxon>
        <taxon>Fungi</taxon>
        <taxon>Dikarya</taxon>
        <taxon>Basidiomycota</taxon>
        <taxon>Agaricomycotina</taxon>
        <taxon>Agaricomycetes</taxon>
        <taxon>Agaricomycetidae</taxon>
        <taxon>Agaricales</taxon>
        <taxon>Agaricineae</taxon>
        <taxon>Nidulariaceae</taxon>
        <taxon>Crucibulum</taxon>
    </lineage>
</organism>
<reference evidence="7 8" key="1">
    <citation type="journal article" date="2019" name="Nat. Ecol. Evol.">
        <title>Megaphylogeny resolves global patterns of mushroom evolution.</title>
        <authorList>
            <person name="Varga T."/>
            <person name="Krizsan K."/>
            <person name="Foldi C."/>
            <person name="Dima B."/>
            <person name="Sanchez-Garcia M."/>
            <person name="Sanchez-Ramirez S."/>
            <person name="Szollosi G.J."/>
            <person name="Szarkandi J.G."/>
            <person name="Papp V."/>
            <person name="Albert L."/>
            <person name="Andreopoulos W."/>
            <person name="Angelini C."/>
            <person name="Antonin V."/>
            <person name="Barry K.W."/>
            <person name="Bougher N.L."/>
            <person name="Buchanan P."/>
            <person name="Buyck B."/>
            <person name="Bense V."/>
            <person name="Catcheside P."/>
            <person name="Chovatia M."/>
            <person name="Cooper J."/>
            <person name="Damon W."/>
            <person name="Desjardin D."/>
            <person name="Finy P."/>
            <person name="Geml J."/>
            <person name="Haridas S."/>
            <person name="Hughes K."/>
            <person name="Justo A."/>
            <person name="Karasinski D."/>
            <person name="Kautmanova I."/>
            <person name="Kiss B."/>
            <person name="Kocsube S."/>
            <person name="Kotiranta H."/>
            <person name="LaButti K.M."/>
            <person name="Lechner B.E."/>
            <person name="Liimatainen K."/>
            <person name="Lipzen A."/>
            <person name="Lukacs Z."/>
            <person name="Mihaltcheva S."/>
            <person name="Morgado L.N."/>
            <person name="Niskanen T."/>
            <person name="Noordeloos M.E."/>
            <person name="Ohm R.A."/>
            <person name="Ortiz-Santana B."/>
            <person name="Ovrebo C."/>
            <person name="Racz N."/>
            <person name="Riley R."/>
            <person name="Savchenko A."/>
            <person name="Shiryaev A."/>
            <person name="Soop K."/>
            <person name="Spirin V."/>
            <person name="Szebenyi C."/>
            <person name="Tomsovsky M."/>
            <person name="Tulloss R.E."/>
            <person name="Uehling J."/>
            <person name="Grigoriev I.V."/>
            <person name="Vagvolgyi C."/>
            <person name="Papp T."/>
            <person name="Martin F.M."/>
            <person name="Miettinen O."/>
            <person name="Hibbett D.S."/>
            <person name="Nagy L.G."/>
        </authorList>
    </citation>
    <scope>NUCLEOTIDE SEQUENCE [LARGE SCALE GENOMIC DNA]</scope>
    <source>
        <strain evidence="7 8">CBS 166.37</strain>
    </source>
</reference>
<dbReference type="STRING" id="68775.A0A5C3LUE7"/>
<name>A0A5C3LUE7_9AGAR</name>
<dbReference type="Gene3D" id="3.30.465.10">
    <property type="match status" value="1"/>
</dbReference>
<dbReference type="GO" id="GO:0016491">
    <property type="term" value="F:oxidoreductase activity"/>
    <property type="evidence" value="ECO:0007669"/>
    <property type="project" value="UniProtKB-KW"/>
</dbReference>
<keyword evidence="4" id="KW-0560">Oxidoreductase</keyword>
<dbReference type="InterPro" id="IPR016166">
    <property type="entry name" value="FAD-bd_PCMH"/>
</dbReference>
<evidence type="ECO:0000256" key="5">
    <source>
        <dbReference type="SAM" id="SignalP"/>
    </source>
</evidence>
<dbReference type="EMBL" id="ML213677">
    <property type="protein sequence ID" value="TFK32381.1"/>
    <property type="molecule type" value="Genomic_DNA"/>
</dbReference>
<gene>
    <name evidence="7" type="ORF">BDQ12DRAFT_707669</name>
</gene>
<dbReference type="PROSITE" id="PS51387">
    <property type="entry name" value="FAD_PCMH"/>
    <property type="match status" value="1"/>
</dbReference>
<evidence type="ECO:0000256" key="4">
    <source>
        <dbReference type="ARBA" id="ARBA00023002"/>
    </source>
</evidence>
<dbReference type="PANTHER" id="PTHR42973">
    <property type="entry name" value="BINDING OXIDOREDUCTASE, PUTATIVE (AFU_ORTHOLOGUE AFUA_1G17690)-RELATED"/>
    <property type="match status" value="1"/>
</dbReference>
<comment type="similarity">
    <text evidence="1">Belongs to the oxygen-dependent FAD-linked oxidoreductase family.</text>
</comment>
<dbReference type="OrthoDB" id="2151789at2759"/>
<sequence>MRFSLRLASNVVLYSLFHVSTIVEAAFSNNALSTCNDLQTRLGSKIVQLSSGAEYLAGATNAWDLFNTVQRPSCIIFPRNSSHVQTAMAGIFRDQVRYAVQAGSHSAMKGWNNVQDGVLIFFSHMKNISFDATTDTITLQPGIHWGEALNTLEPLGVAPMGGRITDVGTGLLLGGGYSYLASEHGFSVDALKEADVVLVTGKLVTATATNKYSDLFRALKGGANRFGIVTRYVVSAIHTGTNQDKNWFGGIVMYPNSSVEAVVNATANYVRNTKDPKTGLLVVLANVVVDSVLTASHVVTMFYRGSTLPSSIFGEFLSIPSTVQLLGPKSYIEVASSLGDGADRGILSLFGASARKGGPEQFLDAFRHWTNYTIAVQGSVNTSIMAFTPILDTQIVASRASGGNVINPPRGSYAAIQLETQLSPGVLEVPVDIERGRQLLFKQIPPSPGLPLYINECDASQNVYKTYGDFEFLKRTYMKYDPTRFIIRFSEGPIGL</sequence>
<dbReference type="InterPro" id="IPR050416">
    <property type="entry name" value="FAD-linked_Oxidoreductase"/>
</dbReference>
<dbReference type="PANTHER" id="PTHR42973:SF13">
    <property type="entry name" value="FAD-BINDING PCMH-TYPE DOMAIN-CONTAINING PROTEIN"/>
    <property type="match status" value="1"/>
</dbReference>
<keyword evidence="2" id="KW-0285">Flavoprotein</keyword>
<keyword evidence="8" id="KW-1185">Reference proteome</keyword>
<dbReference type="Proteomes" id="UP000308652">
    <property type="component" value="Unassembled WGS sequence"/>
</dbReference>
<evidence type="ECO:0000256" key="3">
    <source>
        <dbReference type="ARBA" id="ARBA00022827"/>
    </source>
</evidence>
<evidence type="ECO:0000259" key="6">
    <source>
        <dbReference type="PROSITE" id="PS51387"/>
    </source>
</evidence>
<evidence type="ECO:0000256" key="2">
    <source>
        <dbReference type="ARBA" id="ARBA00022630"/>
    </source>
</evidence>
<dbReference type="AlphaFoldDB" id="A0A5C3LUE7"/>
<dbReference type="InterPro" id="IPR006094">
    <property type="entry name" value="Oxid_FAD_bind_N"/>
</dbReference>
<evidence type="ECO:0000256" key="1">
    <source>
        <dbReference type="ARBA" id="ARBA00005466"/>
    </source>
</evidence>
<protein>
    <recommendedName>
        <fullName evidence="6">FAD-binding PCMH-type domain-containing protein</fullName>
    </recommendedName>
</protein>
<dbReference type="InterPro" id="IPR016169">
    <property type="entry name" value="FAD-bd_PCMH_sub2"/>
</dbReference>
<accession>A0A5C3LUE7</accession>
<evidence type="ECO:0000313" key="7">
    <source>
        <dbReference type="EMBL" id="TFK32381.1"/>
    </source>
</evidence>
<feature type="chain" id="PRO_5023117261" description="FAD-binding PCMH-type domain-containing protein" evidence="5">
    <location>
        <begin position="26"/>
        <end position="496"/>
    </location>
</feature>
<proteinExistence type="inferred from homology"/>
<dbReference type="SUPFAM" id="SSF56176">
    <property type="entry name" value="FAD-binding/transporter-associated domain-like"/>
    <property type="match status" value="1"/>
</dbReference>
<dbReference type="InterPro" id="IPR036318">
    <property type="entry name" value="FAD-bd_PCMH-like_sf"/>
</dbReference>
<dbReference type="GO" id="GO:0071949">
    <property type="term" value="F:FAD binding"/>
    <property type="evidence" value="ECO:0007669"/>
    <property type="project" value="InterPro"/>
</dbReference>
<keyword evidence="5" id="KW-0732">Signal</keyword>
<feature type="signal peptide" evidence="5">
    <location>
        <begin position="1"/>
        <end position="25"/>
    </location>
</feature>